<dbReference type="EMBL" id="JBELQD010000015">
    <property type="protein sequence ID" value="MER2289645.1"/>
    <property type="molecule type" value="Genomic_DNA"/>
</dbReference>
<keyword evidence="1" id="KW-0812">Transmembrane</keyword>
<sequence>MHLQDLFGIMLLIGLMTIMTSLLVLKHVAWAKDGLQVGGLIFVVAFTALGFAPIKPKSPEQIARDAKWAEEKAASELKSALEDQRQKDIVNAMVACEYAIKSRLNYPGSYSNTFFSSYNRQFETSNGWEIFKAFEAKNGFGGSLPQIGHCSITRGGGISVEIGNG</sequence>
<evidence type="ECO:0000313" key="2">
    <source>
        <dbReference type="EMBL" id="MER2289645.1"/>
    </source>
</evidence>
<gene>
    <name evidence="2" type="ORF">ABS770_15355</name>
</gene>
<comment type="caution">
    <text evidence="2">The sequence shown here is derived from an EMBL/GenBank/DDBJ whole genome shotgun (WGS) entry which is preliminary data.</text>
</comment>
<accession>A0ABV1R4B0</accession>
<evidence type="ECO:0000313" key="3">
    <source>
        <dbReference type="Proteomes" id="UP001432995"/>
    </source>
</evidence>
<feature type="transmembrane region" description="Helical" evidence="1">
    <location>
        <begin position="6"/>
        <end position="25"/>
    </location>
</feature>
<dbReference type="Proteomes" id="UP001432995">
    <property type="component" value="Unassembled WGS sequence"/>
</dbReference>
<keyword evidence="1" id="KW-0472">Membrane</keyword>
<name>A0ABV1R4B0_9HYPH</name>
<keyword evidence="1" id="KW-1133">Transmembrane helix</keyword>
<dbReference type="RefSeq" id="WP_350378860.1">
    <property type="nucleotide sequence ID" value="NZ_JBELQD010000015.1"/>
</dbReference>
<organism evidence="2 3">
    <name type="scientific">Methylobacterium brachiatum</name>
    <dbReference type="NCBI Taxonomy" id="269660"/>
    <lineage>
        <taxon>Bacteria</taxon>
        <taxon>Pseudomonadati</taxon>
        <taxon>Pseudomonadota</taxon>
        <taxon>Alphaproteobacteria</taxon>
        <taxon>Hyphomicrobiales</taxon>
        <taxon>Methylobacteriaceae</taxon>
        <taxon>Methylobacterium</taxon>
    </lineage>
</organism>
<keyword evidence="3" id="KW-1185">Reference proteome</keyword>
<reference evidence="2" key="1">
    <citation type="submission" date="2024-06" db="EMBL/GenBank/DDBJ databases">
        <authorList>
            <person name="Campbell A.G."/>
        </authorList>
    </citation>
    <scope>NUCLEOTIDE SEQUENCE</scope>
    <source>
        <strain evidence="2">EM17</strain>
    </source>
</reference>
<feature type="transmembrane region" description="Helical" evidence="1">
    <location>
        <begin position="37"/>
        <end position="54"/>
    </location>
</feature>
<evidence type="ECO:0000256" key="1">
    <source>
        <dbReference type="SAM" id="Phobius"/>
    </source>
</evidence>
<protein>
    <submittedName>
        <fullName evidence="2">Uncharacterized protein</fullName>
    </submittedName>
</protein>
<proteinExistence type="predicted"/>